<sequence>MEQNLELNTTPVPEAGPPQETLQRLLSTKSAISTASSFARSRQAAIGTKTSFREIGTGSTGKVFEKPGTPWAFKVPLVDGQTKLWNNYLMHLRIQESFDTLGEVAGLVEVPRVSWFANADSSFWDENLELFPDQPTFPRRPREIMCMERVFPLPEVVRNCLIDLFCNPAIALEAKREPKNTDCLIRLFFGRRRYGAYRPGGSRFFSFRNFKLHLDQIEMVLNNAEMYARGMADALAVLHWHTQIDAFDVEFVLGSTPLDRNGARRMLPFRQVEELPPGSSTYENATNVDQNYRKRAVSLWLIDFDACNAITMNDAGVRQAVDAFLKTDPFCPRPNTLDKYAGRLWDVFSEQYIATGRRLIKKKKLQGLPAKFIEKIEQKLSDSVVQALEVVHRIRIKR</sequence>
<evidence type="ECO:0000259" key="1">
    <source>
        <dbReference type="Pfam" id="PF12417"/>
    </source>
</evidence>
<dbReference type="PANTHER" id="PTHR40780:SF2">
    <property type="entry name" value="DUF3669 DOMAIN-CONTAINING PROTEIN"/>
    <property type="match status" value="1"/>
</dbReference>
<dbReference type="EMBL" id="KX601657">
    <property type="protein sequence ID" value="AOC84394.1"/>
    <property type="molecule type" value="Genomic_DNA"/>
</dbReference>
<dbReference type="AlphaFoldDB" id="A0A1B2TT32"/>
<dbReference type="InterPro" id="IPR022137">
    <property type="entry name" value="Znf_prot_DUF3669"/>
</dbReference>
<evidence type="ECO:0000313" key="2">
    <source>
        <dbReference type="EMBL" id="AOC84394.1"/>
    </source>
</evidence>
<feature type="domain" description="DUF3669" evidence="1">
    <location>
        <begin position="299"/>
        <end position="363"/>
    </location>
</feature>
<name>A0A1B2TT32_PENOX</name>
<proteinExistence type="predicted"/>
<protein>
    <submittedName>
        <fullName evidence="2">OxaJ</fullName>
    </submittedName>
</protein>
<accession>A0A1B2TT32</accession>
<dbReference type="Pfam" id="PF12417">
    <property type="entry name" value="DUF3669"/>
    <property type="match status" value="1"/>
</dbReference>
<organism evidence="2">
    <name type="scientific">Penicillium oxalicum</name>
    <dbReference type="NCBI Taxonomy" id="69781"/>
    <lineage>
        <taxon>Eukaryota</taxon>
        <taxon>Fungi</taxon>
        <taxon>Dikarya</taxon>
        <taxon>Ascomycota</taxon>
        <taxon>Pezizomycotina</taxon>
        <taxon>Eurotiomycetes</taxon>
        <taxon>Eurotiomycetidae</taxon>
        <taxon>Eurotiales</taxon>
        <taxon>Aspergillaceae</taxon>
        <taxon>Penicillium</taxon>
    </lineage>
</organism>
<dbReference type="PANTHER" id="PTHR40780">
    <property type="entry name" value="DUF3669 DOMAIN-CONTAINING PROTEIN"/>
    <property type="match status" value="1"/>
</dbReference>
<reference evidence="2" key="1">
    <citation type="journal article" date="2016" name="J. Am. Chem. Soc.">
        <title>OxaD, a versatile indolic nitrone synthase from the marine-derived fungus Penicillium oxalicum F30.</title>
        <authorList>
            <person name="Newmister S.A."/>
            <person name="Gober C.M."/>
            <person name="Romminger S."/>
            <person name="Yu F."/>
            <person name="Tripathi A."/>
            <person name="Parra L.L."/>
            <person name="Williams R.M."/>
            <person name="Berlinck R.G."/>
            <person name="Joullie M.M."/>
            <person name="Sherman D.H."/>
        </authorList>
    </citation>
    <scope>NUCLEOTIDE SEQUENCE</scope>
    <source>
        <strain evidence="2">F30</strain>
    </source>
</reference>